<dbReference type="PANTHER" id="PTHR47018">
    <property type="entry name" value="CXC DOMAIN-CONTAINING PROTEIN-RELATED"/>
    <property type="match status" value="1"/>
</dbReference>
<dbReference type="EMBL" id="CACRXK020001152">
    <property type="protein sequence ID" value="CAB3987307.1"/>
    <property type="molecule type" value="Genomic_DNA"/>
</dbReference>
<protein>
    <submittedName>
        <fullName evidence="1">Uncharacterized protein</fullName>
    </submittedName>
</protein>
<sequence>MPTTDIVPYSIGVKKTTTFQSIELDPECLELTLVDDSKQTASKLDLAYILIKYIYVLQMKDKELPHVSRVGYLPVIDASPTEYSTINTILTRSKEIADKLELKYAVLVFDEAVYAKVQQVRWKEETFFNRFVVRFGEFHTIMTYLSAMSKIFEDGGLKVVFIESGIVNEGSIQGVLSGKHYNRSVSCHKIMYEALQRLRFQAFMDQMTEEDQEVMTSFIESMAGSFPEDKFLSDDIESPLMQQILESYELFIAESSSKSRTFAFWTMYIEMA</sequence>
<organism evidence="1 2">
    <name type="scientific">Paramuricea clavata</name>
    <name type="common">Red gorgonian</name>
    <name type="synonym">Violescent sea-whip</name>
    <dbReference type="NCBI Taxonomy" id="317549"/>
    <lineage>
        <taxon>Eukaryota</taxon>
        <taxon>Metazoa</taxon>
        <taxon>Cnidaria</taxon>
        <taxon>Anthozoa</taxon>
        <taxon>Octocorallia</taxon>
        <taxon>Malacalcyonacea</taxon>
        <taxon>Plexauridae</taxon>
        <taxon>Paramuricea</taxon>
    </lineage>
</organism>
<evidence type="ECO:0000313" key="2">
    <source>
        <dbReference type="Proteomes" id="UP001152795"/>
    </source>
</evidence>
<dbReference type="Proteomes" id="UP001152795">
    <property type="component" value="Unassembled WGS sequence"/>
</dbReference>
<dbReference type="AlphaFoldDB" id="A0A7D9DKX7"/>
<keyword evidence="2" id="KW-1185">Reference proteome</keyword>
<accession>A0A7D9DKX7</accession>
<reference evidence="1" key="1">
    <citation type="submission" date="2020-04" db="EMBL/GenBank/DDBJ databases">
        <authorList>
            <person name="Alioto T."/>
            <person name="Alioto T."/>
            <person name="Gomez Garrido J."/>
        </authorList>
    </citation>
    <scope>NUCLEOTIDE SEQUENCE</scope>
    <source>
        <strain evidence="1">A484AB</strain>
    </source>
</reference>
<name>A0A7D9DKX7_PARCT</name>
<gene>
    <name evidence="1" type="ORF">PACLA_8A041864</name>
</gene>
<proteinExistence type="predicted"/>
<feature type="non-terminal residue" evidence="1">
    <location>
        <position position="272"/>
    </location>
</feature>
<comment type="caution">
    <text evidence="1">The sequence shown here is derived from an EMBL/GenBank/DDBJ whole genome shotgun (WGS) entry which is preliminary data.</text>
</comment>
<evidence type="ECO:0000313" key="1">
    <source>
        <dbReference type="EMBL" id="CAB3987307.1"/>
    </source>
</evidence>
<dbReference type="PANTHER" id="PTHR47018:SF3">
    <property type="entry name" value="MYCBP-ASSOCIATED PROTEIN"/>
    <property type="match status" value="1"/>
</dbReference>
<dbReference type="OrthoDB" id="5989055at2759"/>